<proteinExistence type="predicted"/>
<dbReference type="Ensembl" id="ENSMALT00000011909.1">
    <property type="protein sequence ID" value="ENSMALP00000011661.1"/>
    <property type="gene ID" value="ENSMALG00000008293.1"/>
</dbReference>
<dbReference type="Proteomes" id="UP000261600">
    <property type="component" value="Unplaced"/>
</dbReference>
<dbReference type="AlphaFoldDB" id="A0A3Q3QFN6"/>
<reference evidence="2" key="2">
    <citation type="submission" date="2025-09" db="UniProtKB">
        <authorList>
            <consortium name="Ensembl"/>
        </authorList>
    </citation>
    <scope>IDENTIFICATION</scope>
</reference>
<organism evidence="2 3">
    <name type="scientific">Monopterus albus</name>
    <name type="common">Swamp eel</name>
    <dbReference type="NCBI Taxonomy" id="43700"/>
    <lineage>
        <taxon>Eukaryota</taxon>
        <taxon>Metazoa</taxon>
        <taxon>Chordata</taxon>
        <taxon>Craniata</taxon>
        <taxon>Vertebrata</taxon>
        <taxon>Euteleostomi</taxon>
        <taxon>Actinopterygii</taxon>
        <taxon>Neopterygii</taxon>
        <taxon>Teleostei</taxon>
        <taxon>Neoteleostei</taxon>
        <taxon>Acanthomorphata</taxon>
        <taxon>Anabantaria</taxon>
        <taxon>Synbranchiformes</taxon>
        <taxon>Synbranchidae</taxon>
        <taxon>Monopterus</taxon>
    </lineage>
</organism>
<protein>
    <submittedName>
        <fullName evidence="2">Uncharacterized protein</fullName>
    </submittedName>
</protein>
<keyword evidence="3" id="KW-1185">Reference proteome</keyword>
<evidence type="ECO:0000313" key="3">
    <source>
        <dbReference type="Proteomes" id="UP000261600"/>
    </source>
</evidence>
<feature type="region of interest" description="Disordered" evidence="1">
    <location>
        <begin position="63"/>
        <end position="92"/>
    </location>
</feature>
<reference evidence="2" key="1">
    <citation type="submission" date="2025-08" db="UniProtKB">
        <authorList>
            <consortium name="Ensembl"/>
        </authorList>
    </citation>
    <scope>IDENTIFICATION</scope>
</reference>
<feature type="compositionally biased region" description="Basic residues" evidence="1">
    <location>
        <begin position="82"/>
        <end position="92"/>
    </location>
</feature>
<accession>A0A3Q3QFN6</accession>
<name>A0A3Q3QFN6_MONAL</name>
<evidence type="ECO:0000256" key="1">
    <source>
        <dbReference type="SAM" id="MobiDB-lite"/>
    </source>
</evidence>
<sequence length="92" mass="9942">MGPRQSSLIGMFNGEMAHEYLDKDFPELPGGQVIKEWVEDGAEVEEGVSNMLKCDIAPKVGSSPARLGPGGHHKATNLVGKPAHHQRSHNET</sequence>
<evidence type="ECO:0000313" key="2">
    <source>
        <dbReference type="Ensembl" id="ENSMALP00000011661.1"/>
    </source>
</evidence>